<proteinExistence type="predicted"/>
<dbReference type="EMBL" id="UGEX01000001">
    <property type="protein sequence ID" value="STL74873.1"/>
    <property type="molecule type" value="Genomic_DNA"/>
</dbReference>
<keyword evidence="1" id="KW-0378">Hydrolase</keyword>
<dbReference type="GO" id="GO:0008894">
    <property type="term" value="F:guanosine-5'-triphosphate,3'-diphosphate diphosphatase activity"/>
    <property type="evidence" value="ECO:0007669"/>
    <property type="project" value="UniProtKB-EC"/>
</dbReference>
<sequence length="41" mass="4792">MTLAGGALREGLVYGMLHLAVEQDIRSRTLRNIQRRFNDRY</sequence>
<dbReference type="EC" id="3.6.1.40" evidence="1"/>
<name>A0A377BR53_ECOLX</name>
<gene>
    <name evidence="1" type="primary">gppA_2</name>
    <name evidence="1" type="ORF">NCTC10429_00409</name>
</gene>
<organism evidence="1 2">
    <name type="scientific">Escherichia coli</name>
    <dbReference type="NCBI Taxonomy" id="562"/>
    <lineage>
        <taxon>Bacteria</taxon>
        <taxon>Pseudomonadati</taxon>
        <taxon>Pseudomonadota</taxon>
        <taxon>Gammaproteobacteria</taxon>
        <taxon>Enterobacterales</taxon>
        <taxon>Enterobacteriaceae</taxon>
        <taxon>Escherichia</taxon>
    </lineage>
</organism>
<reference evidence="1 2" key="1">
    <citation type="submission" date="2018-06" db="EMBL/GenBank/DDBJ databases">
        <authorList>
            <consortium name="Pathogen Informatics"/>
            <person name="Doyle S."/>
        </authorList>
    </citation>
    <scope>NUCLEOTIDE SEQUENCE [LARGE SCALE GENOMIC DNA]</scope>
    <source>
        <strain evidence="1 2">NCTC10429</strain>
    </source>
</reference>
<dbReference type="Proteomes" id="UP000254088">
    <property type="component" value="Unassembled WGS sequence"/>
</dbReference>
<protein>
    <submittedName>
        <fullName evidence="1">Guanosine-5'-triphosphate,3'-diphosphate pyrophosphatase</fullName>
        <ecNumber evidence="1">3.6.1.40</ecNumber>
    </submittedName>
</protein>
<evidence type="ECO:0000313" key="2">
    <source>
        <dbReference type="Proteomes" id="UP000254088"/>
    </source>
</evidence>
<accession>A0A377BR53</accession>
<dbReference type="AlphaFoldDB" id="A0A377BR53"/>
<evidence type="ECO:0000313" key="1">
    <source>
        <dbReference type="EMBL" id="STL74873.1"/>
    </source>
</evidence>